<evidence type="ECO:0000256" key="4">
    <source>
        <dbReference type="ARBA" id="ARBA00023014"/>
    </source>
</evidence>
<dbReference type="InterPro" id="IPR036188">
    <property type="entry name" value="FAD/NAD-bd_sf"/>
</dbReference>
<evidence type="ECO:0000256" key="3">
    <source>
        <dbReference type="ARBA" id="ARBA00023004"/>
    </source>
</evidence>
<dbReference type="Pfam" id="PF00355">
    <property type="entry name" value="Rieske"/>
    <property type="match status" value="1"/>
</dbReference>
<dbReference type="AlphaFoldDB" id="A0A6H9WJH8"/>
<comment type="caution">
    <text evidence="7">The sequence shown here is derived from an EMBL/GenBank/DDBJ whole genome shotgun (WGS) entry which is preliminary data.</text>
</comment>
<feature type="region of interest" description="Disordered" evidence="5">
    <location>
        <begin position="407"/>
        <end position="428"/>
    </location>
</feature>
<dbReference type="GO" id="GO:0051537">
    <property type="term" value="F:2 iron, 2 sulfur cluster binding"/>
    <property type="evidence" value="ECO:0007669"/>
    <property type="project" value="UniProtKB-KW"/>
</dbReference>
<dbReference type="GO" id="GO:0016705">
    <property type="term" value="F:oxidoreductase activity, acting on paired donors, with incorporation or reduction of molecular oxygen"/>
    <property type="evidence" value="ECO:0007669"/>
    <property type="project" value="UniProtKB-ARBA"/>
</dbReference>
<dbReference type="PANTHER" id="PTHR13847">
    <property type="entry name" value="SARCOSINE DEHYDROGENASE-RELATED"/>
    <property type="match status" value="1"/>
</dbReference>
<protein>
    <submittedName>
        <fullName evidence="7">FAD-dependent oxidoreductase</fullName>
    </submittedName>
</protein>
<sequence>MTSLWLADRAPIETDPLPLGSHVDTVVVGAGVTGIATAARLVEAGQRVVLIDAGRPGGLTTGLSTAKVTVLQQTAVSRIEGSCSAEVADAYLAANVAGMTWLLDRCRRLGVPFDERPACTYATTSAGAERLGAELAALRRSGLTVVDGESTDLPFPTSRVIRLDRQAQLDPTAFCDAAVAALRRDGATVVADCRVRDVRNAAGDDPLEVVTDAGSVWAGHVVLATGAPILDRGLHFSRIEPSRSHAAAYAMRTPPQTLSISVEHPVRSSRAARVGDEELLVVSGFGHVTGRGRPPHEYADRLDAWVRRTFDVTRRVHRWAAQDYRSTDGAPIVGPIRPDLPRLLVATGFNKWGLTNGPAAAMALSAAVLGSEPPSWAPPLYDRRTTTSAVAGLTRLAASTGGHTIGGYSRALSRPAPEPRDEGAGDVGRRGGAIVGVCRVDGELHRVSAVCPHLGGALAWNDAERSWDCPLHGSRFRFDGRRIEGPAVNDLRSQE</sequence>
<gene>
    <name evidence="7" type="ORF">F8O04_03480</name>
</gene>
<dbReference type="RefSeq" id="WP_158027933.1">
    <property type="nucleotide sequence ID" value="NZ_BMHG01000001.1"/>
</dbReference>
<evidence type="ECO:0000256" key="1">
    <source>
        <dbReference type="ARBA" id="ARBA00022714"/>
    </source>
</evidence>
<dbReference type="SUPFAM" id="SSF51905">
    <property type="entry name" value="FAD/NAD(P)-binding domain"/>
    <property type="match status" value="1"/>
</dbReference>
<dbReference type="PANTHER" id="PTHR13847:SF274">
    <property type="entry name" value="RIESKE 2FE-2S IRON-SULFUR PROTEIN YHFW-RELATED"/>
    <property type="match status" value="1"/>
</dbReference>
<dbReference type="InterPro" id="IPR006076">
    <property type="entry name" value="FAD-dep_OxRdtase"/>
</dbReference>
<dbReference type="OrthoDB" id="9767869at2"/>
<dbReference type="GO" id="GO:0004497">
    <property type="term" value="F:monooxygenase activity"/>
    <property type="evidence" value="ECO:0007669"/>
    <property type="project" value="UniProtKB-ARBA"/>
</dbReference>
<dbReference type="InterPro" id="IPR036922">
    <property type="entry name" value="Rieske_2Fe-2S_sf"/>
</dbReference>
<proteinExistence type="predicted"/>
<reference evidence="7 8" key="1">
    <citation type="submission" date="2019-09" db="EMBL/GenBank/DDBJ databases">
        <title>Phylogeny of genus Pseudoclavibacter and closely related genus.</title>
        <authorList>
            <person name="Li Y."/>
        </authorList>
    </citation>
    <scope>NUCLEOTIDE SEQUENCE [LARGE SCALE GENOMIC DNA]</scope>
    <source>
        <strain evidence="7 8">EGI 60007</strain>
    </source>
</reference>
<dbReference type="Gene3D" id="3.50.50.60">
    <property type="entry name" value="FAD/NAD(P)-binding domain"/>
    <property type="match status" value="1"/>
</dbReference>
<evidence type="ECO:0000259" key="6">
    <source>
        <dbReference type="PROSITE" id="PS51296"/>
    </source>
</evidence>
<feature type="compositionally biased region" description="Basic and acidic residues" evidence="5">
    <location>
        <begin position="417"/>
        <end position="428"/>
    </location>
</feature>
<keyword evidence="4" id="KW-0411">Iron-sulfur</keyword>
<dbReference type="InterPro" id="IPR017941">
    <property type="entry name" value="Rieske_2Fe-2S"/>
</dbReference>
<name>A0A6H9WJH8_9MICO</name>
<dbReference type="EMBL" id="WBJY01000001">
    <property type="protein sequence ID" value="KAB1649343.1"/>
    <property type="molecule type" value="Genomic_DNA"/>
</dbReference>
<dbReference type="GO" id="GO:0046872">
    <property type="term" value="F:metal ion binding"/>
    <property type="evidence" value="ECO:0007669"/>
    <property type="project" value="UniProtKB-KW"/>
</dbReference>
<evidence type="ECO:0000313" key="8">
    <source>
        <dbReference type="Proteomes" id="UP000431744"/>
    </source>
</evidence>
<evidence type="ECO:0000313" key="7">
    <source>
        <dbReference type="EMBL" id="KAB1649343.1"/>
    </source>
</evidence>
<keyword evidence="1" id="KW-0001">2Fe-2S</keyword>
<keyword evidence="2" id="KW-0479">Metal-binding</keyword>
<dbReference type="PROSITE" id="PS51296">
    <property type="entry name" value="RIESKE"/>
    <property type="match status" value="1"/>
</dbReference>
<keyword evidence="8" id="KW-1185">Reference proteome</keyword>
<evidence type="ECO:0000256" key="2">
    <source>
        <dbReference type="ARBA" id="ARBA00022723"/>
    </source>
</evidence>
<dbReference type="Proteomes" id="UP000431744">
    <property type="component" value="Unassembled WGS sequence"/>
</dbReference>
<keyword evidence="3" id="KW-0408">Iron</keyword>
<accession>A0A6H9WJH8</accession>
<organism evidence="7 8">
    <name type="scientific">Pseudoclavibacter endophyticus</name>
    <dbReference type="NCBI Taxonomy" id="1778590"/>
    <lineage>
        <taxon>Bacteria</taxon>
        <taxon>Bacillati</taxon>
        <taxon>Actinomycetota</taxon>
        <taxon>Actinomycetes</taxon>
        <taxon>Micrococcales</taxon>
        <taxon>Microbacteriaceae</taxon>
        <taxon>Pseudoclavibacter</taxon>
    </lineage>
</organism>
<feature type="domain" description="Rieske" evidence="6">
    <location>
        <begin position="407"/>
        <end position="495"/>
    </location>
</feature>
<dbReference type="GO" id="GO:0005737">
    <property type="term" value="C:cytoplasm"/>
    <property type="evidence" value="ECO:0007669"/>
    <property type="project" value="TreeGrafter"/>
</dbReference>
<dbReference type="SUPFAM" id="SSF50022">
    <property type="entry name" value="ISP domain"/>
    <property type="match status" value="1"/>
</dbReference>
<dbReference type="Gene3D" id="2.102.10.10">
    <property type="entry name" value="Rieske [2Fe-2S] iron-sulphur domain"/>
    <property type="match status" value="1"/>
</dbReference>
<evidence type="ECO:0000256" key="5">
    <source>
        <dbReference type="SAM" id="MobiDB-lite"/>
    </source>
</evidence>
<dbReference type="Pfam" id="PF01266">
    <property type="entry name" value="DAO"/>
    <property type="match status" value="1"/>
</dbReference>
<dbReference type="Gene3D" id="3.30.9.10">
    <property type="entry name" value="D-Amino Acid Oxidase, subunit A, domain 2"/>
    <property type="match status" value="1"/>
</dbReference>